<evidence type="ECO:0000313" key="2">
    <source>
        <dbReference type="Proteomes" id="UP000297452"/>
    </source>
</evidence>
<protein>
    <submittedName>
        <fullName evidence="1">Uncharacterized protein</fullName>
    </submittedName>
</protein>
<dbReference type="AlphaFoldDB" id="A0A4Z1HXA2"/>
<sequence length="60" mass="6501">MTRNIVPNHQTTEKGLKVDILVILSTTNPATSDQPTLNFHGDGKSDALVRAPTFLTVINV</sequence>
<name>A0A4Z1HXA2_9HELO</name>
<keyword evidence="2" id="KW-1185">Reference proteome</keyword>
<accession>A0A4Z1HXA2</accession>
<evidence type="ECO:0000313" key="1">
    <source>
        <dbReference type="EMBL" id="TGO53655.1"/>
    </source>
</evidence>
<comment type="caution">
    <text evidence="1">The sequence shown here is derived from an EMBL/GenBank/DDBJ whole genome shotgun (WGS) entry which is preliminary data.</text>
</comment>
<gene>
    <name evidence="1" type="ORF">BOTNAR_0290g00170</name>
</gene>
<dbReference type="EMBL" id="PQXJ01000290">
    <property type="protein sequence ID" value="TGO53655.1"/>
    <property type="molecule type" value="Genomic_DNA"/>
</dbReference>
<proteinExistence type="predicted"/>
<dbReference type="Proteomes" id="UP000297452">
    <property type="component" value="Unassembled WGS sequence"/>
</dbReference>
<organism evidence="1 2">
    <name type="scientific">Botryotinia narcissicola</name>
    <dbReference type="NCBI Taxonomy" id="278944"/>
    <lineage>
        <taxon>Eukaryota</taxon>
        <taxon>Fungi</taxon>
        <taxon>Dikarya</taxon>
        <taxon>Ascomycota</taxon>
        <taxon>Pezizomycotina</taxon>
        <taxon>Leotiomycetes</taxon>
        <taxon>Helotiales</taxon>
        <taxon>Sclerotiniaceae</taxon>
        <taxon>Botryotinia</taxon>
    </lineage>
</organism>
<reference evidence="1 2" key="1">
    <citation type="submission" date="2017-12" db="EMBL/GenBank/DDBJ databases">
        <title>Comparative genomics of Botrytis spp.</title>
        <authorList>
            <person name="Valero-Jimenez C.A."/>
            <person name="Tapia P."/>
            <person name="Veloso J."/>
            <person name="Silva-Moreno E."/>
            <person name="Staats M."/>
            <person name="Valdes J.H."/>
            <person name="Van Kan J.A.L."/>
        </authorList>
    </citation>
    <scope>NUCLEOTIDE SEQUENCE [LARGE SCALE GENOMIC DNA]</scope>
    <source>
        <strain evidence="1 2">MUCL2120</strain>
    </source>
</reference>